<dbReference type="PROSITE" id="PS50113">
    <property type="entry name" value="PAC"/>
    <property type="match status" value="2"/>
</dbReference>
<dbReference type="Proteomes" id="UP000320776">
    <property type="component" value="Chromosome"/>
</dbReference>
<dbReference type="PANTHER" id="PTHR43304:SF1">
    <property type="entry name" value="PAC DOMAIN-CONTAINING PROTEIN"/>
    <property type="match status" value="1"/>
</dbReference>
<keyword evidence="6" id="KW-0902">Two-component regulatory system</keyword>
<evidence type="ECO:0000256" key="4">
    <source>
        <dbReference type="ARBA" id="ARBA00022679"/>
    </source>
</evidence>
<dbReference type="EMBL" id="CP036259">
    <property type="protein sequence ID" value="QDR82527.1"/>
    <property type="molecule type" value="Genomic_DNA"/>
</dbReference>
<feature type="domain" description="PAS" evidence="8">
    <location>
        <begin position="134"/>
        <end position="205"/>
    </location>
</feature>
<dbReference type="SMART" id="SM00086">
    <property type="entry name" value="PAC"/>
    <property type="match status" value="3"/>
</dbReference>
<dbReference type="InterPro" id="IPR003661">
    <property type="entry name" value="HisK_dim/P_dom"/>
</dbReference>
<dbReference type="InterPro" id="IPR013767">
    <property type="entry name" value="PAS_fold"/>
</dbReference>
<dbReference type="InterPro" id="IPR005467">
    <property type="entry name" value="His_kinase_dom"/>
</dbReference>
<dbReference type="InterPro" id="IPR004358">
    <property type="entry name" value="Sig_transdc_His_kin-like_C"/>
</dbReference>
<feature type="domain" description="PAS" evidence="8">
    <location>
        <begin position="260"/>
        <end position="330"/>
    </location>
</feature>
<dbReference type="InterPro" id="IPR035965">
    <property type="entry name" value="PAS-like_dom_sf"/>
</dbReference>
<evidence type="ECO:0000313" key="11">
    <source>
        <dbReference type="Proteomes" id="UP000320776"/>
    </source>
</evidence>
<keyword evidence="5 10" id="KW-0418">Kinase</keyword>
<accession>A0A517DYS6</accession>
<keyword evidence="11" id="KW-1185">Reference proteome</keyword>
<dbReference type="PROSITE" id="PS50112">
    <property type="entry name" value="PAS"/>
    <property type="match status" value="3"/>
</dbReference>
<evidence type="ECO:0000256" key="1">
    <source>
        <dbReference type="ARBA" id="ARBA00000085"/>
    </source>
</evidence>
<dbReference type="OrthoDB" id="9784397at2"/>
<dbReference type="InterPro" id="IPR003594">
    <property type="entry name" value="HATPase_dom"/>
</dbReference>
<dbReference type="PRINTS" id="PR00344">
    <property type="entry name" value="BCTRLSENSOR"/>
</dbReference>
<dbReference type="SUPFAM" id="SSF55785">
    <property type="entry name" value="PYP-like sensor domain (PAS domain)"/>
    <property type="match status" value="3"/>
</dbReference>
<dbReference type="SMART" id="SM00091">
    <property type="entry name" value="PAS"/>
    <property type="match status" value="3"/>
</dbReference>
<dbReference type="Pfam" id="PF08448">
    <property type="entry name" value="PAS_4"/>
    <property type="match status" value="1"/>
</dbReference>
<dbReference type="NCBIfam" id="TIGR00229">
    <property type="entry name" value="sensory_box"/>
    <property type="match status" value="3"/>
</dbReference>
<dbReference type="Pfam" id="PF02518">
    <property type="entry name" value="HATPase_c"/>
    <property type="match status" value="1"/>
</dbReference>
<dbReference type="InterPro" id="IPR000700">
    <property type="entry name" value="PAS-assoc_C"/>
</dbReference>
<dbReference type="PROSITE" id="PS50109">
    <property type="entry name" value="HIS_KIN"/>
    <property type="match status" value="1"/>
</dbReference>
<feature type="domain" description="PAC" evidence="9">
    <location>
        <begin position="330"/>
        <end position="384"/>
    </location>
</feature>
<protein>
    <recommendedName>
        <fullName evidence="2">histidine kinase</fullName>
        <ecNumber evidence="2">2.7.13.3</ecNumber>
    </recommendedName>
</protein>
<dbReference type="InterPro" id="IPR000014">
    <property type="entry name" value="PAS"/>
</dbReference>
<dbReference type="InterPro" id="IPR036097">
    <property type="entry name" value="HisK_dim/P_sf"/>
</dbReference>
<dbReference type="GO" id="GO:0006355">
    <property type="term" value="P:regulation of DNA-templated transcription"/>
    <property type="evidence" value="ECO:0007669"/>
    <property type="project" value="InterPro"/>
</dbReference>
<keyword evidence="3" id="KW-0597">Phosphoprotein</keyword>
<dbReference type="Pfam" id="PF00512">
    <property type="entry name" value="HisKA"/>
    <property type="match status" value="1"/>
</dbReference>
<feature type="domain" description="Histidine kinase" evidence="7">
    <location>
        <begin position="404"/>
        <end position="622"/>
    </location>
</feature>
<evidence type="ECO:0000256" key="6">
    <source>
        <dbReference type="ARBA" id="ARBA00023012"/>
    </source>
</evidence>
<dbReference type="Pfam" id="PF00989">
    <property type="entry name" value="PAS"/>
    <property type="match status" value="1"/>
</dbReference>
<evidence type="ECO:0000259" key="9">
    <source>
        <dbReference type="PROSITE" id="PS50113"/>
    </source>
</evidence>
<gene>
    <name evidence="10" type="primary">kinE_2</name>
    <name evidence="10" type="ORF">SPTER_39550</name>
</gene>
<proteinExistence type="predicted"/>
<dbReference type="InterPro" id="IPR013656">
    <property type="entry name" value="PAS_4"/>
</dbReference>
<dbReference type="Gene3D" id="1.10.287.130">
    <property type="match status" value="1"/>
</dbReference>
<dbReference type="PANTHER" id="PTHR43304">
    <property type="entry name" value="PHYTOCHROME-LIKE PROTEIN CPH1"/>
    <property type="match status" value="1"/>
</dbReference>
<dbReference type="InterPro" id="IPR052162">
    <property type="entry name" value="Sensor_kinase/Photoreceptor"/>
</dbReference>
<evidence type="ECO:0000256" key="2">
    <source>
        <dbReference type="ARBA" id="ARBA00012438"/>
    </source>
</evidence>
<organism evidence="10 11">
    <name type="scientific">Sporomusa termitida</name>
    <dbReference type="NCBI Taxonomy" id="2377"/>
    <lineage>
        <taxon>Bacteria</taxon>
        <taxon>Bacillati</taxon>
        <taxon>Bacillota</taxon>
        <taxon>Negativicutes</taxon>
        <taxon>Selenomonadales</taxon>
        <taxon>Sporomusaceae</taxon>
        <taxon>Sporomusa</taxon>
    </lineage>
</organism>
<dbReference type="Gene3D" id="3.30.565.10">
    <property type="entry name" value="Histidine kinase-like ATPase, C-terminal domain"/>
    <property type="match status" value="1"/>
</dbReference>
<dbReference type="InterPro" id="IPR036890">
    <property type="entry name" value="HATPase_C_sf"/>
</dbReference>
<dbReference type="Gene3D" id="3.30.450.20">
    <property type="entry name" value="PAS domain"/>
    <property type="match status" value="3"/>
</dbReference>
<evidence type="ECO:0000256" key="5">
    <source>
        <dbReference type="ARBA" id="ARBA00022777"/>
    </source>
</evidence>
<evidence type="ECO:0000313" key="10">
    <source>
        <dbReference type="EMBL" id="QDR82527.1"/>
    </source>
</evidence>
<name>A0A517DYS6_9FIRM</name>
<dbReference type="KEGG" id="sted:SPTER_39550"/>
<keyword evidence="4 10" id="KW-0808">Transferase</keyword>
<dbReference type="SMART" id="SM00388">
    <property type="entry name" value="HisKA"/>
    <property type="match status" value="1"/>
</dbReference>
<dbReference type="CDD" id="cd00082">
    <property type="entry name" value="HisKA"/>
    <property type="match status" value="1"/>
</dbReference>
<evidence type="ECO:0000256" key="3">
    <source>
        <dbReference type="ARBA" id="ARBA00022553"/>
    </source>
</evidence>
<dbReference type="SMART" id="SM00387">
    <property type="entry name" value="HATPase_c"/>
    <property type="match status" value="1"/>
</dbReference>
<dbReference type="CDD" id="cd00130">
    <property type="entry name" value="PAS"/>
    <property type="match status" value="3"/>
</dbReference>
<dbReference type="Pfam" id="PF13426">
    <property type="entry name" value="PAS_9"/>
    <property type="match status" value="1"/>
</dbReference>
<feature type="domain" description="PAC" evidence="9">
    <location>
        <begin position="207"/>
        <end position="259"/>
    </location>
</feature>
<evidence type="ECO:0000259" key="8">
    <source>
        <dbReference type="PROSITE" id="PS50112"/>
    </source>
</evidence>
<comment type="catalytic activity">
    <reaction evidence="1">
        <text>ATP + protein L-histidine = ADP + protein N-phospho-L-histidine.</text>
        <dbReference type="EC" id="2.7.13.3"/>
    </reaction>
</comment>
<reference evidence="10 11" key="1">
    <citation type="submission" date="2019-02" db="EMBL/GenBank/DDBJ databases">
        <title>Closed genome of Sporomusa termitida DSM 4440.</title>
        <authorList>
            <person name="Poehlein A."/>
            <person name="Daniel R."/>
        </authorList>
    </citation>
    <scope>NUCLEOTIDE SEQUENCE [LARGE SCALE GENOMIC DNA]</scope>
    <source>
        <strain evidence="10 11">DSM 4440</strain>
    </source>
</reference>
<evidence type="ECO:0000259" key="7">
    <source>
        <dbReference type="PROSITE" id="PS50109"/>
    </source>
</evidence>
<dbReference type="AlphaFoldDB" id="A0A517DYS6"/>
<feature type="domain" description="PAS" evidence="8">
    <location>
        <begin position="14"/>
        <end position="84"/>
    </location>
</feature>
<dbReference type="EC" id="2.7.13.3" evidence="2"/>
<dbReference type="InterPro" id="IPR001610">
    <property type="entry name" value="PAC"/>
</dbReference>
<dbReference type="GO" id="GO:0000155">
    <property type="term" value="F:phosphorelay sensor kinase activity"/>
    <property type="evidence" value="ECO:0007669"/>
    <property type="project" value="InterPro"/>
</dbReference>
<dbReference type="SUPFAM" id="SSF55874">
    <property type="entry name" value="ATPase domain of HSP90 chaperone/DNA topoisomerase II/histidine kinase"/>
    <property type="match status" value="1"/>
</dbReference>
<dbReference type="SUPFAM" id="SSF47384">
    <property type="entry name" value="Homodimeric domain of signal transducing histidine kinase"/>
    <property type="match status" value="1"/>
</dbReference>
<sequence>MSSKKRCTKDRQGIEAQYRLLVEKTANGVLCIDADDCLVSVNPSGLRMFGETAAGMTGRSIYEFIAAGNVSPARRFIKAARQGQPAAGTVTCLRADGTGLPVELSITAFADGCLQIITSDVTTGRQAEEALKKSEARYRAVVEDQVDLIRRFLPDGSLTFVNSAFCRYFNKPMDELIGTNVMELIAEDDRDRFQEQIFSLTVDSPVAMAERRLVGRDSQVRWQQWVNRAIFADCGRLLEFQSVGRDITAQKLVEQQLTESEARYRVVVEDQVDLIRRILPDGKLTFVNSAFCRYFGKSMNEIIGENFIHFVPPAHRESILRMFNLLTPENPVAFSEYQFGTAQGNRWVQWNNRALFNEQGEIVEYQSVGRDITAQKEAEIRIAEARAAIERAARVTTLAIIGGGIAHEINQPLNAIRLLAETILLRHQSKGKLPAGEVIKSILNISQQVDRIDNIVNHLRSFLRNSQNYDYIPCNLNDIIEKALSLVSNQLFSRQIEVKKQLASNLPYVYGSTIRLEEVLLNLLMNSMQALDAVDASARELIIHTAYDEDNVYLEVSDNGPGIDDKIKDRIFEPFFSTKSGDSMGLGLSIVHSIIIASNGLISVGNSSCGGAAIKVSFPVYCGT</sequence>
<dbReference type="RefSeq" id="WP_144351907.1">
    <property type="nucleotide sequence ID" value="NZ_CP036259.1"/>
</dbReference>